<dbReference type="Proteomes" id="UP000188993">
    <property type="component" value="Chromosome"/>
</dbReference>
<name>A0A1S6IQ19_9LACT</name>
<dbReference type="AlphaFoldDB" id="A0A1S6IQ19"/>
<protein>
    <submittedName>
        <fullName evidence="2">Uncharacterized protein</fullName>
    </submittedName>
</protein>
<dbReference type="EMBL" id="CP019728">
    <property type="protein sequence ID" value="AQS53651.1"/>
    <property type="molecule type" value="Genomic_DNA"/>
</dbReference>
<dbReference type="STRING" id="708126.BW727_101284"/>
<keyword evidence="3" id="KW-1185">Reference proteome</keyword>
<reference evidence="2 3" key="1">
    <citation type="journal article" date="2014" name="Int. J. Syst. Evol. Microbiol.">
        <title>Jeotgalibaca dankookensis gen. nov., sp. nov., a member of the family Carnobacteriaceae, isolated from seujeot (Korean traditional food).</title>
        <authorList>
            <person name="Lee D.G."/>
            <person name="Trujillo M.E."/>
            <person name="Kang H."/>
            <person name="Ahn T.Y."/>
        </authorList>
    </citation>
    <scope>NUCLEOTIDE SEQUENCE [LARGE SCALE GENOMIC DNA]</scope>
    <source>
        <strain evidence="2 3">EX-07</strain>
    </source>
</reference>
<gene>
    <name evidence="2" type="ORF">BW727_101284</name>
</gene>
<dbReference type="KEGG" id="jda:BW727_101284"/>
<keyword evidence="1" id="KW-1133">Transmembrane helix</keyword>
<keyword evidence="1" id="KW-0812">Transmembrane</keyword>
<feature type="transmembrane region" description="Helical" evidence="1">
    <location>
        <begin position="12"/>
        <end position="33"/>
    </location>
</feature>
<proteinExistence type="predicted"/>
<evidence type="ECO:0000256" key="1">
    <source>
        <dbReference type="SAM" id="Phobius"/>
    </source>
</evidence>
<dbReference type="OrthoDB" id="2166274at2"/>
<organism evidence="2 3">
    <name type="scientific">Jeotgalibaca dankookensis</name>
    <dbReference type="NCBI Taxonomy" id="708126"/>
    <lineage>
        <taxon>Bacteria</taxon>
        <taxon>Bacillati</taxon>
        <taxon>Bacillota</taxon>
        <taxon>Bacilli</taxon>
        <taxon>Lactobacillales</taxon>
        <taxon>Carnobacteriaceae</taxon>
        <taxon>Jeotgalibaca</taxon>
    </lineage>
</organism>
<accession>A0A1S6IQ19</accession>
<evidence type="ECO:0000313" key="3">
    <source>
        <dbReference type="Proteomes" id="UP000188993"/>
    </source>
</evidence>
<keyword evidence="1" id="KW-0472">Membrane</keyword>
<evidence type="ECO:0000313" key="2">
    <source>
        <dbReference type="EMBL" id="AQS53651.1"/>
    </source>
</evidence>
<feature type="transmembrane region" description="Helical" evidence="1">
    <location>
        <begin position="45"/>
        <end position="63"/>
    </location>
</feature>
<dbReference type="RefSeq" id="WP_062468717.1">
    <property type="nucleotide sequence ID" value="NZ_BBYN01000009.1"/>
</dbReference>
<sequence length="224" mass="26481">MTLEYWVSAEKWYHLWAPLLLGSIFLLILIAVFSVYKRYTKIGKSLFVFSLLIVSGMALVTVINNRKFQAYLESVRHVTPLIRQMQYKPFTGYEPLTRQTIEAYTRYHDVEGIKATGLYQEEWVSEPVRFLGKKQRHFYFEKDGIEFKQYEASVVFDPEAKETAAIGTTYHLVNPDFETIGFSDTPYVFYDHLVIAEKDYKKEYEPEDEYLVPTLEEILRTWTF</sequence>